<dbReference type="RefSeq" id="XP_013408498.1">
    <property type="nucleotide sequence ID" value="XM_013553044.2"/>
</dbReference>
<comment type="function">
    <text evidence="1">Suppresses cannabinoid receptor CNR1-mediated tonic inhibition of voltage-gated calcium channels.</text>
</comment>
<evidence type="ECO:0000256" key="4">
    <source>
        <dbReference type="ARBA" id="ARBA00026030"/>
    </source>
</evidence>
<gene>
    <name evidence="6" type="primary">LOC106172372</name>
</gene>
<sequence>MAQNFKISVGIRHPSTEREAHYKEDGLRFGTQKTVKLCVQTVYELQFRIKPHRELTNVQVDGVDLALKEASKSEDQIVYTADWDTQYSSVTKKANRYSMLVLINIKDLGTMKTTIQSKFYNPGDSHLTWGSRLNNLEYDCKVNEDRAYVDIVKETFR</sequence>
<dbReference type="Pfam" id="PF15043">
    <property type="entry name" value="CNRIP1"/>
    <property type="match status" value="1"/>
</dbReference>
<comment type="subunit">
    <text evidence="4">Interacts with the cannabinoid receptor CNR1 (via C-terminus). Does not interact with cannabinoid receptor CNR2.</text>
</comment>
<evidence type="ECO:0000256" key="3">
    <source>
        <dbReference type="ARBA" id="ARBA00015651"/>
    </source>
</evidence>
<comment type="similarity">
    <text evidence="2">Belongs to the CNRIP family.</text>
</comment>
<dbReference type="GO" id="GO:0005886">
    <property type="term" value="C:plasma membrane"/>
    <property type="evidence" value="ECO:0007669"/>
    <property type="project" value="TreeGrafter"/>
</dbReference>
<dbReference type="AlphaFoldDB" id="A0A1S3JDU0"/>
<dbReference type="GO" id="GO:0031718">
    <property type="term" value="F:type 1 cannabinoid receptor binding"/>
    <property type="evidence" value="ECO:0007669"/>
    <property type="project" value="TreeGrafter"/>
</dbReference>
<dbReference type="GeneID" id="106172372"/>
<dbReference type="STRING" id="7574.A0A1S3JDU0"/>
<dbReference type="InterPro" id="IPR029204">
    <property type="entry name" value="CNRIP1"/>
</dbReference>
<accession>A0A1S3JDU0</accession>
<evidence type="ECO:0000256" key="2">
    <source>
        <dbReference type="ARBA" id="ARBA00007288"/>
    </source>
</evidence>
<dbReference type="KEGG" id="lak:106172372"/>
<proteinExistence type="inferred from homology"/>
<keyword evidence="5" id="KW-1185">Reference proteome</keyword>
<dbReference type="OMA" id="YCKMETS"/>
<evidence type="ECO:0000313" key="6">
    <source>
        <dbReference type="RefSeq" id="XP_013408498.1"/>
    </source>
</evidence>
<name>A0A1S3JDU0_LINAN</name>
<dbReference type="InParanoid" id="A0A1S3JDU0"/>
<evidence type="ECO:0000256" key="1">
    <source>
        <dbReference type="ARBA" id="ARBA00003884"/>
    </source>
</evidence>
<evidence type="ECO:0000313" key="5">
    <source>
        <dbReference type="Proteomes" id="UP000085678"/>
    </source>
</evidence>
<organism evidence="5 6">
    <name type="scientific">Lingula anatina</name>
    <name type="common">Brachiopod</name>
    <name type="synonym">Lingula unguis</name>
    <dbReference type="NCBI Taxonomy" id="7574"/>
    <lineage>
        <taxon>Eukaryota</taxon>
        <taxon>Metazoa</taxon>
        <taxon>Spiralia</taxon>
        <taxon>Lophotrochozoa</taxon>
        <taxon>Brachiopoda</taxon>
        <taxon>Linguliformea</taxon>
        <taxon>Lingulata</taxon>
        <taxon>Lingulida</taxon>
        <taxon>Linguloidea</taxon>
        <taxon>Lingulidae</taxon>
        <taxon>Lingula</taxon>
    </lineage>
</organism>
<reference evidence="6" key="1">
    <citation type="submission" date="2025-08" db="UniProtKB">
        <authorList>
            <consortium name="RefSeq"/>
        </authorList>
    </citation>
    <scope>IDENTIFICATION</scope>
    <source>
        <tissue evidence="6">Gonads</tissue>
    </source>
</reference>
<dbReference type="Proteomes" id="UP000085678">
    <property type="component" value="Unplaced"/>
</dbReference>
<protein>
    <recommendedName>
        <fullName evidence="3">CB1 cannabinoid receptor-interacting protein 1</fullName>
    </recommendedName>
</protein>
<dbReference type="PANTHER" id="PTHR31952">
    <property type="entry name" value="CB1 CANNABINOID RECEPTOR-INTERACTING PROTEIN 1"/>
    <property type="match status" value="1"/>
</dbReference>
<dbReference type="OrthoDB" id="5920443at2759"/>
<keyword evidence="6" id="KW-0675">Receptor</keyword>
<dbReference type="PANTHER" id="PTHR31952:SF1">
    <property type="entry name" value="CB1 CANNABINOID RECEPTOR-INTERACTING PROTEIN 1"/>
    <property type="match status" value="1"/>
</dbReference>